<keyword evidence="6" id="KW-1185">Reference proteome</keyword>
<dbReference type="SUPFAM" id="SSF100920">
    <property type="entry name" value="Heat shock protein 70kD (HSP70), peptide-binding domain"/>
    <property type="match status" value="1"/>
</dbReference>
<dbReference type="InterPro" id="IPR043129">
    <property type="entry name" value="ATPase_NBD"/>
</dbReference>
<dbReference type="PRINTS" id="PR00301">
    <property type="entry name" value="HEATSHOCK70"/>
</dbReference>
<evidence type="ECO:0000256" key="1">
    <source>
        <dbReference type="ARBA" id="ARBA00022741"/>
    </source>
</evidence>
<protein>
    <submittedName>
        <fullName evidence="5">Unnamed protein product</fullName>
    </submittedName>
</protein>
<dbReference type="GO" id="GO:0140662">
    <property type="term" value="F:ATP-dependent protein folding chaperone"/>
    <property type="evidence" value="ECO:0007669"/>
    <property type="project" value="InterPro"/>
</dbReference>
<accession>A0A9W6XQ63</accession>
<dbReference type="Gene3D" id="3.30.420.40">
    <property type="match status" value="2"/>
</dbReference>
<dbReference type="EMBL" id="BSXT01001514">
    <property type="protein sequence ID" value="GMF43155.1"/>
    <property type="molecule type" value="Genomic_DNA"/>
</dbReference>
<name>A0A9W6XQ63_9STRA</name>
<sequence length="724" mass="79681">MQAGEDNATETLQWLNRMVEMEIIPAKRTKLVEVVAPASRNSSYELRRPKLSANDKTALSIGIDIGTASLSVGVWLDDRVEILPNRYDNRLTPSYMGFTDTEILVGDAAADQYYRNLENTVVGIMRLIGRKFSDPDVQEFINHKTFKAICGPDGRPRVMVQFRGRARIFQPAMILAMLLSEMRGIVETYTGKEAKSAVVIVPAYFNYPQKQEIKDAGFIAGIEVLRMISGSTAASIAHGMTAQGPERTVLIVDLGASTLDISLVAVEERNFEVLTTVGDINLGGEDFDSRLVNHCFESCCAELFEKILWLVQQALSDANLTKANVQEVLLVGESTRIPKVRTIITNLFEGKITSRLIEEAAVTGATYLAATLHDEPSSKLDNLLLLDVVPFSLGVEVDGTSLAVMIPRSATVPTKKTETFSTVMDNQTVMHIRIFEGEGLKMGSNPVLLEFKHDEIPPLPLGEAKVDVTFDVDANDILHVSATEQCSGTTKKVKIDVGRLPSSEIERMRAEAEHFNYLNESSKLRVETKNALETSVYTLRSTAAERIIELKRAIDEAKAIEEKAEETLRWLNANESAESEAFHLENAAARHAELFAEFPEPEVKKVSRLEREKKELANRSLVYGEIPFETVDAIFQLCCWTKEATSTTLDRAAAKWCVRGFWCWEEGRLGADAGELWAGDGGGVAARFRQVLRHRGAGWTACGGTEGAGSMAIPDVGIAAGDQG</sequence>
<evidence type="ECO:0000256" key="4">
    <source>
        <dbReference type="SAM" id="Coils"/>
    </source>
</evidence>
<dbReference type="OrthoDB" id="2401965at2759"/>
<dbReference type="FunFam" id="3.30.30.30:FF:000005">
    <property type="entry name" value="Heat shock protein ssb1"/>
    <property type="match status" value="1"/>
</dbReference>
<dbReference type="SUPFAM" id="SSF53067">
    <property type="entry name" value="Actin-like ATPase domain"/>
    <property type="match status" value="2"/>
</dbReference>
<comment type="caution">
    <text evidence="5">The sequence shown here is derived from an EMBL/GenBank/DDBJ whole genome shotgun (WGS) entry which is preliminary data.</text>
</comment>
<dbReference type="PANTHER" id="PTHR19375">
    <property type="entry name" value="HEAT SHOCK PROTEIN 70KDA"/>
    <property type="match status" value="1"/>
</dbReference>
<dbReference type="Gene3D" id="2.60.34.10">
    <property type="entry name" value="Substrate Binding Domain Of DNAk, Chain A, domain 1"/>
    <property type="match status" value="1"/>
</dbReference>
<comment type="similarity">
    <text evidence="3">Belongs to the heat shock protein 70 family.</text>
</comment>
<evidence type="ECO:0000256" key="2">
    <source>
        <dbReference type="ARBA" id="ARBA00022840"/>
    </source>
</evidence>
<dbReference type="AlphaFoldDB" id="A0A9W6XQ63"/>
<dbReference type="InterPro" id="IPR029048">
    <property type="entry name" value="HSP70_C_sf"/>
</dbReference>
<dbReference type="Gene3D" id="1.20.1270.10">
    <property type="match status" value="1"/>
</dbReference>
<dbReference type="Pfam" id="PF00012">
    <property type="entry name" value="HSP70"/>
    <property type="match status" value="1"/>
</dbReference>
<dbReference type="InterPro" id="IPR013126">
    <property type="entry name" value="Hsp_70_fam"/>
</dbReference>
<dbReference type="Proteomes" id="UP001165121">
    <property type="component" value="Unassembled WGS sequence"/>
</dbReference>
<reference evidence="5" key="1">
    <citation type="submission" date="2023-04" db="EMBL/GenBank/DDBJ databases">
        <title>Phytophthora fragariaefolia NBRC 109709.</title>
        <authorList>
            <person name="Ichikawa N."/>
            <person name="Sato H."/>
            <person name="Tonouchi N."/>
        </authorList>
    </citation>
    <scope>NUCLEOTIDE SEQUENCE</scope>
    <source>
        <strain evidence="5">NBRC 109709</strain>
    </source>
</reference>
<gene>
    <name evidence="5" type="ORF">Pfra01_001447000</name>
</gene>
<proteinExistence type="inferred from homology"/>
<dbReference type="InterPro" id="IPR029047">
    <property type="entry name" value="HSP70_peptide-bd_sf"/>
</dbReference>
<organism evidence="5 6">
    <name type="scientific">Phytophthora fragariaefolia</name>
    <dbReference type="NCBI Taxonomy" id="1490495"/>
    <lineage>
        <taxon>Eukaryota</taxon>
        <taxon>Sar</taxon>
        <taxon>Stramenopiles</taxon>
        <taxon>Oomycota</taxon>
        <taxon>Peronosporomycetes</taxon>
        <taxon>Peronosporales</taxon>
        <taxon>Peronosporaceae</taxon>
        <taxon>Phytophthora</taxon>
    </lineage>
</organism>
<evidence type="ECO:0000313" key="5">
    <source>
        <dbReference type="EMBL" id="GMF43155.1"/>
    </source>
</evidence>
<evidence type="ECO:0000256" key="3">
    <source>
        <dbReference type="RuleBase" id="RU003322"/>
    </source>
</evidence>
<keyword evidence="2 3" id="KW-0067">ATP-binding</keyword>
<dbReference type="GO" id="GO:0005524">
    <property type="term" value="F:ATP binding"/>
    <property type="evidence" value="ECO:0007669"/>
    <property type="project" value="UniProtKB-KW"/>
</dbReference>
<keyword evidence="4" id="KW-0175">Coiled coil</keyword>
<dbReference type="Gene3D" id="3.30.30.30">
    <property type="match status" value="1"/>
</dbReference>
<keyword evidence="1 3" id="KW-0547">Nucleotide-binding</keyword>
<feature type="coiled-coil region" evidence="4">
    <location>
        <begin position="547"/>
        <end position="574"/>
    </location>
</feature>
<evidence type="ECO:0000313" key="6">
    <source>
        <dbReference type="Proteomes" id="UP001165121"/>
    </source>
</evidence>
<dbReference type="SUPFAM" id="SSF100934">
    <property type="entry name" value="Heat shock protein 70kD (HSP70), C-terminal subdomain"/>
    <property type="match status" value="1"/>
</dbReference>